<dbReference type="AlphaFoldDB" id="A0A3L6FRL9"/>
<gene>
    <name evidence="2" type="ORF">Zm00014a_015124</name>
</gene>
<sequence length="193" mass="21511">MSRDTRPQPTPPPGSLDARTQTAVVPMASWLLLPFSFFSWPAPPPSGYSSCHSSGSDGGRDNDYWRPTVVAAFAGAQVGHALRRRFADLLPLTVAPILWYIYCLTPFLLLSMKRLCRSGSITSKASYVGSQEKYQLTSNLLDVVIMMQFNCFSLNSIGPMFEMLSGPRRYLAVYFSSARQVFVLNLLDWMVVP</sequence>
<comment type="caution">
    <text evidence="2">The sequence shown here is derived from an EMBL/GenBank/DDBJ whole genome shotgun (WGS) entry which is preliminary data.</text>
</comment>
<keyword evidence="1" id="KW-0812">Transmembrane</keyword>
<feature type="transmembrane region" description="Helical" evidence="1">
    <location>
        <begin position="89"/>
        <end position="110"/>
    </location>
</feature>
<name>A0A3L6FRL9_MAIZE</name>
<protein>
    <submittedName>
        <fullName evidence="2">Uncharacterized protein</fullName>
    </submittedName>
</protein>
<keyword evidence="1" id="KW-0472">Membrane</keyword>
<keyword evidence="1" id="KW-1133">Transmembrane helix</keyword>
<dbReference type="Proteomes" id="UP000251960">
    <property type="component" value="Chromosome 2"/>
</dbReference>
<organism evidence="2">
    <name type="scientific">Zea mays</name>
    <name type="common">Maize</name>
    <dbReference type="NCBI Taxonomy" id="4577"/>
    <lineage>
        <taxon>Eukaryota</taxon>
        <taxon>Viridiplantae</taxon>
        <taxon>Streptophyta</taxon>
        <taxon>Embryophyta</taxon>
        <taxon>Tracheophyta</taxon>
        <taxon>Spermatophyta</taxon>
        <taxon>Magnoliopsida</taxon>
        <taxon>Liliopsida</taxon>
        <taxon>Poales</taxon>
        <taxon>Poaceae</taxon>
        <taxon>PACMAD clade</taxon>
        <taxon>Panicoideae</taxon>
        <taxon>Andropogonodae</taxon>
        <taxon>Andropogoneae</taxon>
        <taxon>Tripsacinae</taxon>
        <taxon>Zea</taxon>
    </lineage>
</organism>
<accession>A0A3L6FRL9</accession>
<dbReference type="EMBL" id="NCVQ01000003">
    <property type="protein sequence ID" value="PWZ37131.1"/>
    <property type="molecule type" value="Genomic_DNA"/>
</dbReference>
<reference evidence="2" key="1">
    <citation type="journal article" date="2018" name="Nat. Genet.">
        <title>Extensive intraspecific gene order and gene structural variations between Mo17 and other maize genomes.</title>
        <authorList>
            <person name="Sun S."/>
            <person name="Zhou Y."/>
            <person name="Chen J."/>
            <person name="Shi J."/>
            <person name="Zhao H."/>
            <person name="Zhao H."/>
            <person name="Song W."/>
            <person name="Zhang M."/>
            <person name="Cui Y."/>
            <person name="Dong X."/>
            <person name="Liu H."/>
            <person name="Ma X."/>
            <person name="Jiao Y."/>
            <person name="Wang B."/>
            <person name="Wei X."/>
            <person name="Stein J.C."/>
            <person name="Glaubitz J.C."/>
            <person name="Lu F."/>
            <person name="Yu G."/>
            <person name="Liang C."/>
            <person name="Fengler K."/>
            <person name="Li B."/>
            <person name="Rafalski A."/>
            <person name="Schnable P.S."/>
            <person name="Ware D.H."/>
            <person name="Buckler E.S."/>
            <person name="Lai J."/>
        </authorList>
    </citation>
    <scope>NUCLEOTIDE SEQUENCE [LARGE SCALE GENOMIC DNA]</scope>
    <source>
        <tissue evidence="2">Seedling</tissue>
    </source>
</reference>
<proteinExistence type="predicted"/>
<evidence type="ECO:0000313" key="2">
    <source>
        <dbReference type="EMBL" id="PWZ37131.1"/>
    </source>
</evidence>
<evidence type="ECO:0000256" key="1">
    <source>
        <dbReference type="SAM" id="Phobius"/>
    </source>
</evidence>
<dbReference type="ExpressionAtlas" id="A0A3L6FRL9">
    <property type="expression patterns" value="baseline"/>
</dbReference>